<dbReference type="EMBL" id="QJSQ01000004">
    <property type="protein sequence ID" value="PYE25491.1"/>
    <property type="molecule type" value="Genomic_DNA"/>
</dbReference>
<dbReference type="GO" id="GO:0003677">
    <property type="term" value="F:DNA binding"/>
    <property type="evidence" value="ECO:0007669"/>
    <property type="project" value="UniProtKB-KW"/>
</dbReference>
<name>A0A2V4TNV5_9BURK</name>
<evidence type="ECO:0000313" key="2">
    <source>
        <dbReference type="Proteomes" id="UP000247772"/>
    </source>
</evidence>
<reference evidence="1 2" key="1">
    <citation type="submission" date="2018-06" db="EMBL/GenBank/DDBJ databases">
        <title>Genomic Encyclopedia of Type Strains, Phase IV (KMG-V): Genome sequencing to study the core and pangenomes of soil and plant-associated prokaryotes.</title>
        <authorList>
            <person name="Whitman W."/>
        </authorList>
    </citation>
    <scope>NUCLEOTIDE SEQUENCE [LARGE SCALE GENOMIC DNA]</scope>
    <source>
        <strain evidence="1 2">SRCL-318</strain>
    </source>
</reference>
<protein>
    <submittedName>
        <fullName evidence="1">AraC-like DNA-binding protein</fullName>
    </submittedName>
</protein>
<dbReference type="AlphaFoldDB" id="A0A2V4TNV5"/>
<sequence>MPIHTRTILLNGTPALRLELFQLQWPCTVTLRSLHFSWVKCVTPRMMFHRTGAVQMPPHVAFSLALPTSGSLEIDIETPPPSTAQRSAQHLHRHSRDSLATAIFNAPTFQWNMFDACDFLGLSSTVVARALFSCNTSLTELRSHQRLLRALETQSIDQGLSPEDVATSSGFPSLKAMERTFSRHCNVSWNAVFVRERKHEDSSHLPRAFFTMHENAQSGVELETL</sequence>
<dbReference type="Gene3D" id="1.10.10.60">
    <property type="entry name" value="Homeodomain-like"/>
    <property type="match status" value="1"/>
</dbReference>
<proteinExistence type="predicted"/>
<keyword evidence="1" id="KW-0238">DNA-binding</keyword>
<evidence type="ECO:0000313" key="1">
    <source>
        <dbReference type="EMBL" id="PYE25491.1"/>
    </source>
</evidence>
<accession>A0A2V4TNV5</accession>
<comment type="caution">
    <text evidence="1">The sequence shown here is derived from an EMBL/GenBank/DDBJ whole genome shotgun (WGS) entry which is preliminary data.</text>
</comment>
<dbReference type="Proteomes" id="UP000247772">
    <property type="component" value="Unassembled WGS sequence"/>
</dbReference>
<organism evidence="1 2">
    <name type="scientific">Paraburkholderia silvatlantica</name>
    <dbReference type="NCBI Taxonomy" id="321895"/>
    <lineage>
        <taxon>Bacteria</taxon>
        <taxon>Pseudomonadati</taxon>
        <taxon>Pseudomonadota</taxon>
        <taxon>Betaproteobacteria</taxon>
        <taxon>Burkholderiales</taxon>
        <taxon>Burkholderiaceae</taxon>
        <taxon>Paraburkholderia</taxon>
    </lineage>
</organism>
<gene>
    <name evidence="1" type="ORF">C7410_10468</name>
</gene>